<name>A0A401RJ99_CHIPU</name>
<feature type="compositionally biased region" description="Polar residues" evidence="1">
    <location>
        <begin position="247"/>
        <end position="256"/>
    </location>
</feature>
<accession>A0A401RJ99</accession>
<feature type="compositionally biased region" description="Pro residues" evidence="1">
    <location>
        <begin position="48"/>
        <end position="62"/>
    </location>
</feature>
<comment type="caution">
    <text evidence="2">The sequence shown here is derived from an EMBL/GenBank/DDBJ whole genome shotgun (WGS) entry which is preliminary data.</text>
</comment>
<proteinExistence type="predicted"/>
<feature type="non-terminal residue" evidence="2">
    <location>
        <position position="408"/>
    </location>
</feature>
<protein>
    <submittedName>
        <fullName evidence="2">Uncharacterized protein</fullName>
    </submittedName>
</protein>
<feature type="compositionally biased region" description="Polar residues" evidence="1">
    <location>
        <begin position="265"/>
        <end position="283"/>
    </location>
</feature>
<dbReference type="AlphaFoldDB" id="A0A401RJ99"/>
<reference evidence="2 3" key="1">
    <citation type="journal article" date="2018" name="Nat. Ecol. Evol.">
        <title>Shark genomes provide insights into elasmobranch evolution and the origin of vertebrates.</title>
        <authorList>
            <person name="Hara Y"/>
            <person name="Yamaguchi K"/>
            <person name="Onimaru K"/>
            <person name="Kadota M"/>
            <person name="Koyanagi M"/>
            <person name="Keeley SD"/>
            <person name="Tatsumi K"/>
            <person name="Tanaka K"/>
            <person name="Motone F"/>
            <person name="Kageyama Y"/>
            <person name="Nozu R"/>
            <person name="Adachi N"/>
            <person name="Nishimura O"/>
            <person name="Nakagawa R"/>
            <person name="Tanegashima C"/>
            <person name="Kiyatake I"/>
            <person name="Matsumoto R"/>
            <person name="Murakumo K"/>
            <person name="Nishida K"/>
            <person name="Terakita A"/>
            <person name="Kuratani S"/>
            <person name="Sato K"/>
            <person name="Hyodo S Kuraku.S."/>
        </authorList>
    </citation>
    <scope>NUCLEOTIDE SEQUENCE [LARGE SCALE GENOMIC DNA]</scope>
</reference>
<feature type="region of interest" description="Disordered" evidence="1">
    <location>
        <begin position="1"/>
        <end position="347"/>
    </location>
</feature>
<evidence type="ECO:0000313" key="2">
    <source>
        <dbReference type="EMBL" id="GCC18223.1"/>
    </source>
</evidence>
<feature type="compositionally biased region" description="Polar residues" evidence="1">
    <location>
        <begin position="150"/>
        <end position="161"/>
    </location>
</feature>
<sequence length="408" mass="41424">MPTSATTALPKEEVVPPGAPPSTEATRAPPVAPSEEAPEAAEPHEDPPPAAASPPIKTPKPLPRLSISKAEPLDLPSPDTQSPLASPRDTSASTDLEPAEEPGDLRSESPTKMVEAPQSDPSPAQATPGARSSDESTTDGACSEALAINTPLSLETSSTVSIDAGSKDASAAVEELSLSSSLSPLSPSADPAPAPHSAPLTGEVSLMPSDALELSPAVSSDAAAPSGSQAPDSEAQASPLMEERASSELTPQTGPITSVGEPGGQTLSEALSSPAENTVNEATGPSDPPAPEVPQTCSEEITACNASREGPVLSTRLRENDTLSSTEDGSQDTPAPCEAAMTSDPASPQALALPVTDKDEVEDNRAKADASKEIALSPSCSEGLTSEQSVCEVLPPGFMYKVRWVPTE</sequence>
<feature type="compositionally biased region" description="Low complexity" evidence="1">
    <location>
        <begin position="215"/>
        <end position="228"/>
    </location>
</feature>
<gene>
    <name evidence="2" type="ORF">chiPu_0020751</name>
</gene>
<evidence type="ECO:0000313" key="3">
    <source>
        <dbReference type="Proteomes" id="UP000287033"/>
    </source>
</evidence>
<dbReference type="Proteomes" id="UP000287033">
    <property type="component" value="Unassembled WGS sequence"/>
</dbReference>
<keyword evidence="3" id="KW-1185">Reference proteome</keyword>
<feature type="compositionally biased region" description="Polar residues" evidence="1">
    <location>
        <begin position="78"/>
        <end position="94"/>
    </location>
</feature>
<organism evidence="2 3">
    <name type="scientific">Chiloscyllium punctatum</name>
    <name type="common">Brownbanded bambooshark</name>
    <name type="synonym">Hemiscyllium punctatum</name>
    <dbReference type="NCBI Taxonomy" id="137246"/>
    <lineage>
        <taxon>Eukaryota</taxon>
        <taxon>Metazoa</taxon>
        <taxon>Chordata</taxon>
        <taxon>Craniata</taxon>
        <taxon>Vertebrata</taxon>
        <taxon>Chondrichthyes</taxon>
        <taxon>Elasmobranchii</taxon>
        <taxon>Galeomorphii</taxon>
        <taxon>Galeoidea</taxon>
        <taxon>Orectolobiformes</taxon>
        <taxon>Hemiscylliidae</taxon>
        <taxon>Chiloscyllium</taxon>
    </lineage>
</organism>
<dbReference type="EMBL" id="BEZZ01002893">
    <property type="protein sequence ID" value="GCC18223.1"/>
    <property type="molecule type" value="Genomic_DNA"/>
</dbReference>
<evidence type="ECO:0000256" key="1">
    <source>
        <dbReference type="SAM" id="MobiDB-lite"/>
    </source>
</evidence>
<feature type="compositionally biased region" description="Low complexity" evidence="1">
    <location>
        <begin position="169"/>
        <end position="189"/>
    </location>
</feature>
<feature type="compositionally biased region" description="Polar residues" evidence="1">
    <location>
        <begin position="322"/>
        <end position="333"/>
    </location>
</feature>